<evidence type="ECO:0000256" key="1">
    <source>
        <dbReference type="ARBA" id="ARBA00001936"/>
    </source>
</evidence>
<feature type="transmembrane region" description="Helical" evidence="16">
    <location>
        <begin position="335"/>
        <end position="352"/>
    </location>
</feature>
<evidence type="ECO:0000313" key="18">
    <source>
        <dbReference type="EMBL" id="CDQ56526.1"/>
    </source>
</evidence>
<dbReference type="InterPro" id="IPR036075">
    <property type="entry name" value="ARMT-1-like_metal-bd_sf"/>
</dbReference>
<dbReference type="InterPro" id="IPR043129">
    <property type="entry name" value="ATPase_NBD"/>
</dbReference>
<dbReference type="InterPro" id="IPR004567">
    <property type="entry name" value="Type_II_PanK"/>
</dbReference>
<dbReference type="GO" id="GO:0004594">
    <property type="term" value="F:pantothenate kinase activity"/>
    <property type="evidence" value="ECO:0007669"/>
    <property type="project" value="TreeGrafter"/>
</dbReference>
<dbReference type="InterPro" id="IPR035073">
    <property type="entry name" value="At2g17340_3_helix_bundle"/>
</dbReference>
<evidence type="ECO:0000256" key="7">
    <source>
        <dbReference type="ARBA" id="ARBA00022741"/>
    </source>
</evidence>
<reference evidence="18" key="1">
    <citation type="journal article" date="2014" name="Nat. Commun.">
        <title>The rainbow trout genome provides novel insights into evolution after whole-genome duplication in vertebrates.</title>
        <authorList>
            <person name="Berthelot C."/>
            <person name="Brunet F."/>
            <person name="Chalopin D."/>
            <person name="Juanchich A."/>
            <person name="Bernard M."/>
            <person name="Noel B."/>
            <person name="Bento P."/>
            <person name="Da Silva C."/>
            <person name="Labadie K."/>
            <person name="Alberti A."/>
            <person name="Aury J.M."/>
            <person name="Louis A."/>
            <person name="Dehais P."/>
            <person name="Bardou P."/>
            <person name="Montfort J."/>
            <person name="Klopp C."/>
            <person name="Cabau C."/>
            <person name="Gaspin C."/>
            <person name="Thorgaard G.H."/>
            <person name="Boussaha M."/>
            <person name="Quillet E."/>
            <person name="Guyomard R."/>
            <person name="Galiana D."/>
            <person name="Bobe J."/>
            <person name="Volff J.N."/>
            <person name="Genet C."/>
            <person name="Wincker P."/>
            <person name="Jaillon O."/>
            <person name="Roest Crollius H."/>
            <person name="Guiguen Y."/>
        </authorList>
    </citation>
    <scope>NUCLEOTIDE SEQUENCE [LARGE SCALE GENOMIC DNA]</scope>
</reference>
<dbReference type="Pfam" id="PF01937">
    <property type="entry name" value="ARMT1-like_dom"/>
    <property type="match status" value="1"/>
</dbReference>
<evidence type="ECO:0000256" key="2">
    <source>
        <dbReference type="ARBA" id="ARBA00001967"/>
    </source>
</evidence>
<dbReference type="FunFam" id="3.30.420.510:FF:000002">
    <property type="entry name" value="Pantothenate kinase 4"/>
    <property type="match status" value="1"/>
</dbReference>
<feature type="domain" description="Damage-control phosphatase ARMT1-like metal-binding" evidence="17">
    <location>
        <begin position="701"/>
        <end position="1007"/>
    </location>
</feature>
<dbReference type="FunFam" id="1.20.1700.10:FF:000001">
    <property type="entry name" value="Pantothenate kinase 4"/>
    <property type="match status" value="1"/>
</dbReference>
<name>A0A060VNX6_ONCMY</name>
<dbReference type="Gene3D" id="1.10.285.20">
    <property type="entry name" value="Uncharacterised protein PF01937, DUF89, domain 2"/>
    <property type="match status" value="1"/>
</dbReference>
<keyword evidence="16" id="KW-1133">Transmembrane helix</keyword>
<evidence type="ECO:0000256" key="5">
    <source>
        <dbReference type="ARBA" id="ARBA00022596"/>
    </source>
</evidence>
<evidence type="ECO:0000256" key="9">
    <source>
        <dbReference type="ARBA" id="ARBA00022840"/>
    </source>
</evidence>
<dbReference type="FunFam" id="3.40.50.10880:FF:000001">
    <property type="entry name" value="Pantothenate kinase 4"/>
    <property type="match status" value="1"/>
</dbReference>
<keyword evidence="8" id="KW-0378">Hydrolase</keyword>
<feature type="transmembrane region" description="Helical" evidence="16">
    <location>
        <begin position="235"/>
        <end position="256"/>
    </location>
</feature>
<dbReference type="PANTHER" id="PTHR12280">
    <property type="entry name" value="PANTOTHENATE KINASE"/>
    <property type="match status" value="1"/>
</dbReference>
<dbReference type="InterPro" id="IPR002791">
    <property type="entry name" value="ARMT1-like_metal-bd"/>
</dbReference>
<keyword evidence="7" id="KW-0547">Nucleotide-binding</keyword>
<reference evidence="18" key="2">
    <citation type="submission" date="2014-03" db="EMBL/GenBank/DDBJ databases">
        <authorList>
            <person name="Genoscope - CEA"/>
        </authorList>
    </citation>
    <scope>NUCLEOTIDE SEQUENCE</scope>
</reference>
<keyword evidence="16" id="KW-0472">Membrane</keyword>
<dbReference type="Pfam" id="PF03630">
    <property type="entry name" value="Fumble"/>
    <property type="match status" value="2"/>
</dbReference>
<keyword evidence="16" id="KW-0812">Transmembrane</keyword>
<dbReference type="GO" id="GO:0005634">
    <property type="term" value="C:nucleus"/>
    <property type="evidence" value="ECO:0007669"/>
    <property type="project" value="TreeGrafter"/>
</dbReference>
<evidence type="ECO:0000256" key="6">
    <source>
        <dbReference type="ARBA" id="ARBA00022723"/>
    </source>
</evidence>
<dbReference type="GO" id="GO:0005829">
    <property type="term" value="C:cytosol"/>
    <property type="evidence" value="ECO:0007669"/>
    <property type="project" value="TreeGrafter"/>
</dbReference>
<dbReference type="PANTHER" id="PTHR12280:SF20">
    <property type="entry name" value="4'-PHOSPHOPANTETHEINE PHOSPHATASE"/>
    <property type="match status" value="1"/>
</dbReference>
<dbReference type="Gene3D" id="3.40.50.10880">
    <property type="entry name" value="Uncharacterised protein PF01937, DUF89, domain 3"/>
    <property type="match status" value="1"/>
</dbReference>
<gene>
    <name evidence="18" type="ORF">GSONMT00081409001</name>
</gene>
<keyword evidence="5" id="KW-0533">Nickel</keyword>
<evidence type="ECO:0000256" key="4">
    <source>
        <dbReference type="ARBA" id="ARBA00019490"/>
    </source>
</evidence>
<evidence type="ECO:0000256" key="11">
    <source>
        <dbReference type="ARBA" id="ARBA00023074"/>
    </source>
</evidence>
<comment type="subunit">
    <text evidence="3">Homodimer. Interacts with PKM.</text>
</comment>
<dbReference type="GO" id="GO:0046872">
    <property type="term" value="F:metal ion binding"/>
    <property type="evidence" value="ECO:0007669"/>
    <property type="project" value="UniProtKB-KW"/>
</dbReference>
<evidence type="ECO:0000256" key="8">
    <source>
        <dbReference type="ARBA" id="ARBA00022801"/>
    </source>
</evidence>
<comment type="cofactor">
    <cofactor evidence="2">
        <name>Ni(2+)</name>
        <dbReference type="ChEBI" id="CHEBI:49786"/>
    </cofactor>
</comment>
<keyword evidence="12" id="KW-0464">Manganese</keyword>
<evidence type="ECO:0000256" key="14">
    <source>
        <dbReference type="ARBA" id="ARBA00032948"/>
    </source>
</evidence>
<dbReference type="Proteomes" id="UP000193380">
    <property type="component" value="Unassembled WGS sequence"/>
</dbReference>
<dbReference type="GO" id="GO:0015937">
    <property type="term" value="P:coenzyme A biosynthetic process"/>
    <property type="evidence" value="ECO:0007669"/>
    <property type="project" value="UniProtKB-KW"/>
</dbReference>
<dbReference type="Gene3D" id="1.20.1700.10">
    <property type="entry name" value="AF1104-like"/>
    <property type="match status" value="1"/>
</dbReference>
<keyword evidence="11" id="KW-0944">Nitration</keyword>
<evidence type="ECO:0000256" key="10">
    <source>
        <dbReference type="ARBA" id="ARBA00022993"/>
    </source>
</evidence>
<dbReference type="STRING" id="8022.A0A060VNX6"/>
<evidence type="ECO:0000256" key="13">
    <source>
        <dbReference type="ARBA" id="ARBA00029347"/>
    </source>
</evidence>
<keyword evidence="10" id="KW-0173">Coenzyme A biosynthesis</keyword>
<evidence type="ECO:0000256" key="3">
    <source>
        <dbReference type="ARBA" id="ARBA00011388"/>
    </source>
</evidence>
<accession>A0A060VNX6</accession>
<keyword evidence="9" id="KW-0067">ATP-binding</keyword>
<dbReference type="Gene3D" id="3.30.420.510">
    <property type="match status" value="1"/>
</dbReference>
<keyword evidence="6" id="KW-0479">Metal-binding</keyword>
<dbReference type="AlphaFoldDB" id="A0A060VNX6"/>
<organism evidence="18 19">
    <name type="scientific">Oncorhynchus mykiss</name>
    <name type="common">Rainbow trout</name>
    <name type="synonym">Salmo gairdneri</name>
    <dbReference type="NCBI Taxonomy" id="8022"/>
    <lineage>
        <taxon>Eukaryota</taxon>
        <taxon>Metazoa</taxon>
        <taxon>Chordata</taxon>
        <taxon>Craniata</taxon>
        <taxon>Vertebrata</taxon>
        <taxon>Euteleostomi</taxon>
        <taxon>Actinopterygii</taxon>
        <taxon>Neopterygii</taxon>
        <taxon>Teleostei</taxon>
        <taxon>Protacanthopterygii</taxon>
        <taxon>Salmoniformes</taxon>
        <taxon>Salmonidae</taxon>
        <taxon>Salmoninae</taxon>
        <taxon>Oncorhynchus</taxon>
    </lineage>
</organism>
<dbReference type="GO" id="GO:0005524">
    <property type="term" value="F:ATP binding"/>
    <property type="evidence" value="ECO:0007669"/>
    <property type="project" value="UniProtKB-KW"/>
</dbReference>
<comment type="catalytic activity">
    <reaction evidence="13">
        <text>(R)-4'-phospho-S-sulfopantetheine + H2O = (R)-S-sulfopantetheine + phosphate</text>
        <dbReference type="Rhea" id="RHEA:68340"/>
        <dbReference type="ChEBI" id="CHEBI:15377"/>
        <dbReference type="ChEBI" id="CHEBI:43474"/>
        <dbReference type="ChEBI" id="CHEBI:177302"/>
        <dbReference type="ChEBI" id="CHEBI:177303"/>
    </reaction>
    <physiologicalReaction direction="left-to-right" evidence="13">
        <dbReference type="Rhea" id="RHEA:68341"/>
    </physiologicalReaction>
</comment>
<dbReference type="SUPFAM" id="SSF111321">
    <property type="entry name" value="AF1104-like"/>
    <property type="match status" value="1"/>
</dbReference>
<evidence type="ECO:0000313" key="19">
    <source>
        <dbReference type="Proteomes" id="UP000193380"/>
    </source>
</evidence>
<dbReference type="GO" id="GO:0016787">
    <property type="term" value="F:hydrolase activity"/>
    <property type="evidence" value="ECO:0007669"/>
    <property type="project" value="UniProtKB-KW"/>
</dbReference>
<evidence type="ECO:0000256" key="16">
    <source>
        <dbReference type="SAM" id="Phobius"/>
    </source>
</evidence>
<comment type="cofactor">
    <cofactor evidence="1">
        <name>Mn(2+)</name>
        <dbReference type="ChEBI" id="CHEBI:29035"/>
    </cofactor>
</comment>
<dbReference type="PaxDb" id="8022-A0A060VNX6"/>
<evidence type="ECO:0000256" key="12">
    <source>
        <dbReference type="ARBA" id="ARBA00023211"/>
    </source>
</evidence>
<dbReference type="Gene3D" id="3.30.420.40">
    <property type="match status" value="2"/>
</dbReference>
<proteinExistence type="predicted"/>
<comment type="function">
    <text evidence="15">Phosphatase which shows a preference for 4'-phosphopantetheine and its oxidatively damaged forms (sulfonate or S-sulfonate), providing strong indirect evidence that the phosphatase activity pre-empts damage in the coenzyme A (CoA) pathway. Hydrolyzing excess 4'-phosphopantetheine could constitute a directed overflow mechanism to prevent its oxidation to the S-sulfonate, sulfonate, or other forms. Hydrolyzing 4'-phosphopantetheine sulfonate or S-sulfonate would forestall their conversion to inactive forms of CoA and acyl carrier protein. May play a role in the physiological regulation of CoA intracellular levels.</text>
</comment>
<dbReference type="SUPFAM" id="SSF53067">
    <property type="entry name" value="Actin-like ATPase domain"/>
    <property type="match status" value="3"/>
</dbReference>
<dbReference type="EMBL" id="FR904265">
    <property type="protein sequence ID" value="CDQ56526.1"/>
    <property type="molecule type" value="Genomic_DNA"/>
</dbReference>
<evidence type="ECO:0000259" key="17">
    <source>
        <dbReference type="Pfam" id="PF01937"/>
    </source>
</evidence>
<sequence>MAAGCERVDSGHSMDKSITLPPDEIFRNLENAKRFAIDIGGSLTKLAYYSTVQHKVAKVRSFDHTAKETEGDPLYEISMQEEMSARLHFIKFENAYIETCLDFIKDHLVNTDTKVIKATGGGAHKFKDLIEKKLKLRVDKEDEMTCLIKGCNFVLRNITHEAFVYVKHADSEFRFQNTHPDIFPYLLINIGSGVSIFKVESEDTFERVGGSSIGGGTFWGLGALLTKTKKCLLKILIIIDLSVVIVLSSLSAVGSWEEVLLFSMDFTVSQNFLELELQEANFCLKKQTFAFLTDCVYWFLTFLNSCISRGLSDVIAVCHRMILCWTRAVRSGVNQGLYLFLVLHFLNGAYLSKMVRKLLLKNDQASSTDGMRSISFQDTRSIRKACSQKCFRERLTVMRGGRLTADADNEAKFKLFGYRPGKYDRTLQAISAVDCNSSPFGSFILTENNVAGYGNLKIVGGLPKPGFRFGKDIRRFDELLQLASKGQHTNVDMLVKDIYGGSYGSLGLTGDLIASSFGKSATPDKEFSKEDMAKSLLHMISNDIGQLACLYARLHNLTRVYFGGFFIRGHPVTMHTITYSINFFTKASPTHTGEVQALFLRHEGYLGTIGAFLKGAEEDNPNQYSWGENYAGSSGLMSTSPDLNPMQRARSGTFDMLEMDRLERQLVNLPLLQDPSSYIPDTVDLSEDALAREYWLYCFEEALDGVVKRAVASQPDLPEAAERAEKFRHKYQHKLQTLRHQPFAYGSLTVRSLLDTREHCLNEFNFPDPYSKIKQGENDMALKYFQKAVKSLGELSWEQRQFALVRGLLAGNVFDWGAKAVSDVLESDPEFGFEHAKLQLEERPWLVDAYDQWLERLKGPPHKCALFFVDNSGIDIILGVFPFVRELLCRGTEVVLASNSSPALNDVTNSELQILTERIAAMDLVIQSAVKEDRLTLVQSGSSSPCLDLSRLDKVLAGVVRERHVDLVIIEGMGRAIHTNYYAILSCESLKMAVIKNSWLADRLGGKLFSVVFKYEVPPGHKTTTLDHVPVTPS</sequence>
<evidence type="ECO:0000256" key="15">
    <source>
        <dbReference type="ARBA" id="ARBA00046055"/>
    </source>
</evidence>
<protein>
    <recommendedName>
        <fullName evidence="4">4'-phosphopantetheine phosphatase</fullName>
    </recommendedName>
    <alternativeName>
        <fullName evidence="14">Inactive pantothenic acid kinase 4</fullName>
    </alternativeName>
</protein>